<dbReference type="AlphaFoldDB" id="G6Y334"/>
<dbReference type="EMBL" id="AGSN01000018">
    <property type="protein sequence ID" value="EHH13828.1"/>
    <property type="molecule type" value="Genomic_DNA"/>
</dbReference>
<feature type="region of interest" description="Disordered" evidence="1">
    <location>
        <begin position="28"/>
        <end position="54"/>
    </location>
</feature>
<reference evidence="2 3" key="1">
    <citation type="journal article" date="2012" name="J. Bacteriol.">
        <title>Draft Genome Sequence of Plant Growth-Promoting Rhizobium Mesorhizobium amorphae, Isolated from Zinc-Lead Mine Tailings.</title>
        <authorList>
            <person name="Hao X."/>
            <person name="Lin Y."/>
            <person name="Johnstone L."/>
            <person name="Baltrus D.A."/>
            <person name="Miller S.J."/>
            <person name="Wei G."/>
            <person name="Rensing C."/>
        </authorList>
    </citation>
    <scope>NUCLEOTIDE SEQUENCE [LARGE SCALE GENOMIC DNA]</scope>
    <source>
        <strain evidence="2 3">CCNWGS0123</strain>
    </source>
</reference>
<evidence type="ECO:0000313" key="2">
    <source>
        <dbReference type="EMBL" id="EHH13828.1"/>
    </source>
</evidence>
<keyword evidence="3" id="KW-1185">Reference proteome</keyword>
<proteinExistence type="predicted"/>
<name>G6Y334_9HYPH</name>
<evidence type="ECO:0000256" key="1">
    <source>
        <dbReference type="SAM" id="MobiDB-lite"/>
    </source>
</evidence>
<accession>G6Y334</accession>
<protein>
    <submittedName>
        <fullName evidence="2">Uncharacterized protein</fullName>
    </submittedName>
</protein>
<evidence type="ECO:0000313" key="3">
    <source>
        <dbReference type="Proteomes" id="UP000002949"/>
    </source>
</evidence>
<organism evidence="2 3">
    <name type="scientific">Mesorhizobium amorphae CCNWGS0123</name>
    <dbReference type="NCBI Taxonomy" id="1082933"/>
    <lineage>
        <taxon>Bacteria</taxon>
        <taxon>Pseudomonadati</taxon>
        <taxon>Pseudomonadota</taxon>
        <taxon>Alphaproteobacteria</taxon>
        <taxon>Hyphomicrobiales</taxon>
        <taxon>Phyllobacteriaceae</taxon>
        <taxon>Mesorhizobium</taxon>
    </lineage>
</organism>
<dbReference type="Proteomes" id="UP000002949">
    <property type="component" value="Unassembled WGS sequence"/>
</dbReference>
<gene>
    <name evidence="2" type="ORF">MEA186_01648</name>
</gene>
<dbReference type="RefSeq" id="WP_006199710.1">
    <property type="nucleotide sequence ID" value="NZ_AGSN01000018.1"/>
</dbReference>
<sequence>MITFVPKPNSVLATEPAEESRFDRIRRLAADKHRKADAGTIRRDPQKAGDKRPM</sequence>
<dbReference type="PATRIC" id="fig|1082933.3.peg.287"/>